<sequence length="99" mass="11097">MWTSLACRREIFKTATRSGAGCSSGSLIDCPFLAVKRDLGVLSAVGELNQLQIKLLVSLLKYSGDMALSFKEVWEIREYQKDTWGQVPHCNRNSADRTE</sequence>
<comment type="caution">
    <text evidence="1">The sequence shown here is derived from an EMBL/GenBank/DDBJ whole genome shotgun (WGS) entry which is preliminary data.</text>
</comment>
<evidence type="ECO:0000313" key="2">
    <source>
        <dbReference type="Proteomes" id="UP000499080"/>
    </source>
</evidence>
<name>A0A4Y2K3K5_ARAVE</name>
<dbReference type="EMBL" id="BGPR01004194">
    <property type="protein sequence ID" value="GBM96970.1"/>
    <property type="molecule type" value="Genomic_DNA"/>
</dbReference>
<gene>
    <name evidence="1" type="ORF">AVEN_184912_1</name>
</gene>
<accession>A0A4Y2K3K5</accession>
<organism evidence="1 2">
    <name type="scientific">Araneus ventricosus</name>
    <name type="common">Orbweaver spider</name>
    <name type="synonym">Epeira ventricosa</name>
    <dbReference type="NCBI Taxonomy" id="182803"/>
    <lineage>
        <taxon>Eukaryota</taxon>
        <taxon>Metazoa</taxon>
        <taxon>Ecdysozoa</taxon>
        <taxon>Arthropoda</taxon>
        <taxon>Chelicerata</taxon>
        <taxon>Arachnida</taxon>
        <taxon>Araneae</taxon>
        <taxon>Araneomorphae</taxon>
        <taxon>Entelegynae</taxon>
        <taxon>Araneoidea</taxon>
        <taxon>Araneidae</taxon>
        <taxon>Araneus</taxon>
    </lineage>
</organism>
<reference evidence="1 2" key="1">
    <citation type="journal article" date="2019" name="Sci. Rep.">
        <title>Orb-weaving spider Araneus ventricosus genome elucidates the spidroin gene catalogue.</title>
        <authorList>
            <person name="Kono N."/>
            <person name="Nakamura H."/>
            <person name="Ohtoshi R."/>
            <person name="Moran D.A.P."/>
            <person name="Shinohara A."/>
            <person name="Yoshida Y."/>
            <person name="Fujiwara M."/>
            <person name="Mori M."/>
            <person name="Tomita M."/>
            <person name="Arakawa K."/>
        </authorList>
    </citation>
    <scope>NUCLEOTIDE SEQUENCE [LARGE SCALE GENOMIC DNA]</scope>
</reference>
<dbReference type="AlphaFoldDB" id="A0A4Y2K3K5"/>
<dbReference type="Proteomes" id="UP000499080">
    <property type="component" value="Unassembled WGS sequence"/>
</dbReference>
<evidence type="ECO:0000313" key="1">
    <source>
        <dbReference type="EMBL" id="GBM96970.1"/>
    </source>
</evidence>
<protein>
    <submittedName>
        <fullName evidence="1">Uncharacterized protein</fullName>
    </submittedName>
</protein>
<proteinExistence type="predicted"/>
<keyword evidence="2" id="KW-1185">Reference proteome</keyword>